<dbReference type="Gene3D" id="3.30.420.10">
    <property type="entry name" value="Ribonuclease H-like superfamily/Ribonuclease H"/>
    <property type="match status" value="1"/>
</dbReference>
<gene>
    <name evidence="2" type="ORF">EPI10_022723</name>
</gene>
<feature type="signal peptide" evidence="1">
    <location>
        <begin position="1"/>
        <end position="23"/>
    </location>
</feature>
<protein>
    <submittedName>
        <fullName evidence="2">Ankyrin repeat-containing protein</fullName>
    </submittedName>
</protein>
<organism evidence="2 3">
    <name type="scientific">Gossypium australe</name>
    <dbReference type="NCBI Taxonomy" id="47621"/>
    <lineage>
        <taxon>Eukaryota</taxon>
        <taxon>Viridiplantae</taxon>
        <taxon>Streptophyta</taxon>
        <taxon>Embryophyta</taxon>
        <taxon>Tracheophyta</taxon>
        <taxon>Spermatophyta</taxon>
        <taxon>Magnoliopsida</taxon>
        <taxon>eudicotyledons</taxon>
        <taxon>Gunneridae</taxon>
        <taxon>Pentapetalae</taxon>
        <taxon>rosids</taxon>
        <taxon>malvids</taxon>
        <taxon>Malvales</taxon>
        <taxon>Malvaceae</taxon>
        <taxon>Malvoideae</taxon>
        <taxon>Gossypium</taxon>
    </lineage>
</organism>
<evidence type="ECO:0000313" key="3">
    <source>
        <dbReference type="Proteomes" id="UP000325315"/>
    </source>
</evidence>
<feature type="chain" id="PRO_5023104994" evidence="1">
    <location>
        <begin position="24"/>
        <end position="154"/>
    </location>
</feature>
<proteinExistence type="predicted"/>
<reference evidence="3" key="1">
    <citation type="journal article" date="2019" name="Plant Biotechnol. J.">
        <title>Genome sequencing of the Australian wild diploid species Gossypium australe highlights disease resistance and delayed gland morphogenesis.</title>
        <authorList>
            <person name="Cai Y."/>
            <person name="Cai X."/>
            <person name="Wang Q."/>
            <person name="Wang P."/>
            <person name="Zhang Y."/>
            <person name="Cai C."/>
            <person name="Xu Y."/>
            <person name="Wang K."/>
            <person name="Zhou Z."/>
            <person name="Wang C."/>
            <person name="Geng S."/>
            <person name="Li B."/>
            <person name="Dong Q."/>
            <person name="Hou Y."/>
            <person name="Wang H."/>
            <person name="Ai P."/>
            <person name="Liu Z."/>
            <person name="Yi F."/>
            <person name="Sun M."/>
            <person name="An G."/>
            <person name="Cheng J."/>
            <person name="Zhang Y."/>
            <person name="Shi Q."/>
            <person name="Xie Y."/>
            <person name="Shi X."/>
            <person name="Chang Y."/>
            <person name="Huang F."/>
            <person name="Chen Y."/>
            <person name="Hong S."/>
            <person name="Mi L."/>
            <person name="Sun Q."/>
            <person name="Zhang L."/>
            <person name="Zhou B."/>
            <person name="Peng R."/>
            <person name="Zhang X."/>
            <person name="Liu F."/>
        </authorList>
    </citation>
    <scope>NUCLEOTIDE SEQUENCE [LARGE SCALE GENOMIC DNA]</scope>
    <source>
        <strain evidence="3">cv. PA1801</strain>
    </source>
</reference>
<keyword evidence="3" id="KW-1185">Reference proteome</keyword>
<dbReference type="AlphaFoldDB" id="A0A5B6VT61"/>
<dbReference type="EMBL" id="SMMG02000005">
    <property type="protein sequence ID" value="KAA3472224.1"/>
    <property type="molecule type" value="Genomic_DNA"/>
</dbReference>
<keyword evidence="1" id="KW-0732">Signal</keyword>
<evidence type="ECO:0000256" key="1">
    <source>
        <dbReference type="SAM" id="SignalP"/>
    </source>
</evidence>
<comment type="caution">
    <text evidence="2">The sequence shown here is derived from an EMBL/GenBank/DDBJ whole genome shotgun (WGS) entry which is preliminary data.</text>
</comment>
<accession>A0A5B6VT61</accession>
<dbReference type="OrthoDB" id="987919at2759"/>
<name>A0A5B6VT61_9ROSI</name>
<sequence>MAGIRKKFWLISILTSCWTVWLARNAKEDREGCGGVLREKESVARALFSGFVAANDADVAETGAVKVALEVFLAMNWKIYDSLFIELGSLVVFSWCANKVMRPWSLQAIFAGIESDMLKARNVVFSLSDKKGNEMTSSLAIAGFNLEKMFKDWW</sequence>
<dbReference type="InterPro" id="IPR036397">
    <property type="entry name" value="RNaseH_sf"/>
</dbReference>
<evidence type="ECO:0000313" key="2">
    <source>
        <dbReference type="EMBL" id="KAA3472224.1"/>
    </source>
</evidence>
<dbReference type="Proteomes" id="UP000325315">
    <property type="component" value="Unassembled WGS sequence"/>
</dbReference>
<dbReference type="GO" id="GO:0003676">
    <property type="term" value="F:nucleic acid binding"/>
    <property type="evidence" value="ECO:0007669"/>
    <property type="project" value="InterPro"/>
</dbReference>